<dbReference type="AlphaFoldDB" id="A0A0A9GIH3"/>
<dbReference type="EMBL" id="GBRH01172976">
    <property type="protein sequence ID" value="JAE24920.1"/>
    <property type="molecule type" value="Transcribed_RNA"/>
</dbReference>
<organism evidence="1">
    <name type="scientific">Arundo donax</name>
    <name type="common">Giant reed</name>
    <name type="synonym">Donax arundinaceus</name>
    <dbReference type="NCBI Taxonomy" id="35708"/>
    <lineage>
        <taxon>Eukaryota</taxon>
        <taxon>Viridiplantae</taxon>
        <taxon>Streptophyta</taxon>
        <taxon>Embryophyta</taxon>
        <taxon>Tracheophyta</taxon>
        <taxon>Spermatophyta</taxon>
        <taxon>Magnoliopsida</taxon>
        <taxon>Liliopsida</taxon>
        <taxon>Poales</taxon>
        <taxon>Poaceae</taxon>
        <taxon>PACMAD clade</taxon>
        <taxon>Arundinoideae</taxon>
        <taxon>Arundineae</taxon>
        <taxon>Arundo</taxon>
    </lineage>
</organism>
<evidence type="ECO:0000313" key="1">
    <source>
        <dbReference type="EMBL" id="JAE24920.1"/>
    </source>
</evidence>
<reference evidence="1" key="1">
    <citation type="submission" date="2014-09" db="EMBL/GenBank/DDBJ databases">
        <authorList>
            <person name="Magalhaes I.L.F."/>
            <person name="Oliveira U."/>
            <person name="Santos F.R."/>
            <person name="Vidigal T.H.D.A."/>
            <person name="Brescovit A.D."/>
            <person name="Santos A.J."/>
        </authorList>
    </citation>
    <scope>NUCLEOTIDE SEQUENCE</scope>
    <source>
        <tissue evidence="1">Shoot tissue taken approximately 20 cm above the soil surface</tissue>
    </source>
</reference>
<sequence length="63" mass="7090">MDSLPTIIPAVCLACKLPRHVNVAFVFYTELVFLHMMLPLSCSPYTSKDCTAIIIETIKMRSD</sequence>
<protein>
    <submittedName>
        <fullName evidence="1">Uncharacterized protein</fullName>
    </submittedName>
</protein>
<proteinExistence type="predicted"/>
<reference evidence="1" key="2">
    <citation type="journal article" date="2015" name="Data Brief">
        <title>Shoot transcriptome of the giant reed, Arundo donax.</title>
        <authorList>
            <person name="Barrero R.A."/>
            <person name="Guerrero F.D."/>
            <person name="Moolhuijzen P."/>
            <person name="Goolsby J.A."/>
            <person name="Tidwell J."/>
            <person name="Bellgard S.E."/>
            <person name="Bellgard M.I."/>
        </authorList>
    </citation>
    <scope>NUCLEOTIDE SEQUENCE</scope>
    <source>
        <tissue evidence="1">Shoot tissue taken approximately 20 cm above the soil surface</tissue>
    </source>
</reference>
<name>A0A0A9GIH3_ARUDO</name>
<accession>A0A0A9GIH3</accession>